<name>A0A2H0WXK8_9BACT</name>
<accession>A0A2H0WXK8</accession>
<sequence>MELIALSCFSIKEALLLFELHCRSLFDFREFCVKILDMKNILNFLIEVGKLKKMPRTGFVWLGIKNPETIAQHSFRVAMMNWILGEKVRPKLDLEKVIKISLVHDLCEVYAGDMTPYWGLLPKDPQKRTEILKRWIRLPQKIKKKRDQEKFQKEKKSLEKLVKNLELSIKKEIMDCWLE</sequence>
<protein>
    <recommendedName>
        <fullName evidence="4">HD domain-containing protein</fullName>
    </recommendedName>
</protein>
<dbReference type="Gene3D" id="1.10.3210.10">
    <property type="entry name" value="Hypothetical protein af1432"/>
    <property type="match status" value="1"/>
</dbReference>
<dbReference type="PANTHER" id="PTHR11845:SF13">
    <property type="entry name" value="5'-DEOXYNUCLEOTIDASE HDDC2"/>
    <property type="match status" value="1"/>
</dbReference>
<dbReference type="GO" id="GO:0046872">
    <property type="term" value="F:metal ion binding"/>
    <property type="evidence" value="ECO:0007669"/>
    <property type="project" value="UniProtKB-KW"/>
</dbReference>
<keyword evidence="3" id="KW-0175">Coiled coil</keyword>
<dbReference type="InterPro" id="IPR039356">
    <property type="entry name" value="YfbR/HDDC2"/>
</dbReference>
<dbReference type="PANTHER" id="PTHR11845">
    <property type="entry name" value="5'-DEOXYNUCLEOTIDASE HDDC2"/>
    <property type="match status" value="1"/>
</dbReference>
<reference evidence="6" key="1">
    <citation type="submission" date="2017-09" db="EMBL/GenBank/DDBJ databases">
        <title>Depth-based differentiation of microbial function through sediment-hosted aquifers and enrichment of novel symbionts in the deep terrestrial subsurface.</title>
        <authorList>
            <person name="Probst A.J."/>
            <person name="Ladd B."/>
            <person name="Jarett J.K."/>
            <person name="Geller-Mcgrath D.E."/>
            <person name="Sieber C.M.K."/>
            <person name="Emerson J.B."/>
            <person name="Anantharaman K."/>
            <person name="Thomas B.C."/>
            <person name="Malmstrom R."/>
            <person name="Stieglmeier M."/>
            <person name="Klingl A."/>
            <person name="Woyke T."/>
            <person name="Ryan C.M."/>
            <person name="Banfield J.F."/>
        </authorList>
    </citation>
    <scope>NUCLEOTIDE SEQUENCE [LARGE SCALE GENOMIC DNA]</scope>
</reference>
<dbReference type="SUPFAM" id="SSF109604">
    <property type="entry name" value="HD-domain/PDEase-like"/>
    <property type="match status" value="1"/>
</dbReference>
<dbReference type="AlphaFoldDB" id="A0A2H0WXK8"/>
<feature type="domain" description="HD" evidence="4">
    <location>
        <begin position="48"/>
        <end position="179"/>
    </location>
</feature>
<dbReference type="GO" id="GO:0002953">
    <property type="term" value="F:5'-deoxynucleotidase activity"/>
    <property type="evidence" value="ECO:0007669"/>
    <property type="project" value="InterPro"/>
</dbReference>
<dbReference type="GO" id="GO:0005737">
    <property type="term" value="C:cytoplasm"/>
    <property type="evidence" value="ECO:0007669"/>
    <property type="project" value="TreeGrafter"/>
</dbReference>
<evidence type="ECO:0000313" key="6">
    <source>
        <dbReference type="Proteomes" id="UP000229675"/>
    </source>
</evidence>
<comment type="caution">
    <text evidence="5">The sequence shown here is derived from an EMBL/GenBank/DDBJ whole genome shotgun (WGS) entry which is preliminary data.</text>
</comment>
<feature type="coiled-coil region" evidence="3">
    <location>
        <begin position="148"/>
        <end position="175"/>
    </location>
</feature>
<dbReference type="EMBL" id="PEZD01000019">
    <property type="protein sequence ID" value="PIS17410.1"/>
    <property type="molecule type" value="Genomic_DNA"/>
</dbReference>
<evidence type="ECO:0000256" key="1">
    <source>
        <dbReference type="ARBA" id="ARBA00022723"/>
    </source>
</evidence>
<dbReference type="InterPro" id="IPR006674">
    <property type="entry name" value="HD_domain"/>
</dbReference>
<dbReference type="Pfam" id="PF13023">
    <property type="entry name" value="HD_3"/>
    <property type="match status" value="1"/>
</dbReference>
<gene>
    <name evidence="5" type="ORF">COT59_00735</name>
</gene>
<evidence type="ECO:0000256" key="2">
    <source>
        <dbReference type="ARBA" id="ARBA00022801"/>
    </source>
</evidence>
<evidence type="ECO:0000313" key="5">
    <source>
        <dbReference type="EMBL" id="PIS17410.1"/>
    </source>
</evidence>
<organism evidence="5 6">
    <name type="scientific">Candidatus Nealsonbacteria bacterium CG09_land_8_20_14_0_10_42_14</name>
    <dbReference type="NCBI Taxonomy" id="1974707"/>
    <lineage>
        <taxon>Bacteria</taxon>
        <taxon>Candidatus Nealsoniibacteriota</taxon>
    </lineage>
</organism>
<keyword evidence="1" id="KW-0479">Metal-binding</keyword>
<proteinExistence type="predicted"/>
<feature type="non-terminal residue" evidence="5">
    <location>
        <position position="179"/>
    </location>
</feature>
<evidence type="ECO:0000256" key="3">
    <source>
        <dbReference type="SAM" id="Coils"/>
    </source>
</evidence>
<evidence type="ECO:0000259" key="4">
    <source>
        <dbReference type="Pfam" id="PF13023"/>
    </source>
</evidence>
<dbReference type="Proteomes" id="UP000229675">
    <property type="component" value="Unassembled WGS sequence"/>
</dbReference>
<keyword evidence="2" id="KW-0378">Hydrolase</keyword>